<evidence type="ECO:0000256" key="7">
    <source>
        <dbReference type="ARBA" id="ARBA00023136"/>
    </source>
</evidence>
<organism evidence="9">
    <name type="scientific">uncultured organism</name>
    <dbReference type="NCBI Taxonomy" id="155900"/>
    <lineage>
        <taxon>unclassified sequences</taxon>
        <taxon>environmental samples</taxon>
    </lineage>
</organism>
<evidence type="ECO:0000256" key="4">
    <source>
        <dbReference type="ARBA" id="ARBA00022519"/>
    </source>
</evidence>
<dbReference type="GO" id="GO:0015031">
    <property type="term" value="P:protein transport"/>
    <property type="evidence" value="ECO:0007669"/>
    <property type="project" value="UniProtKB-KW"/>
</dbReference>
<keyword evidence="6" id="KW-0653">Protein transport</keyword>
<dbReference type="GO" id="GO:0005886">
    <property type="term" value="C:plasma membrane"/>
    <property type="evidence" value="ECO:0007669"/>
    <property type="project" value="UniProtKB-SubCell"/>
</dbReference>
<sequence length="265" mass="27948">MRRWGRRIGLFALFLLGALVTAAVTLPARVAWSVAGDTLPVRLHEPRGTIWSGAAAGLTYRGTTLHNVEWRIHAAALLDRRLEATLRARGDNGDLTARLAATPGGRIGVSDGVARLDVDTVLDWARRGGLAFTVDGILDATVRRLVIDDRRPVTADGRLRWESAALNLGERYPLGTLTLELSPGGNGGISATLSANGGVLTVDGKADVDPDGTFHARLELAPRPGREEAGRALARRLHLANPDGTTVVEASGGPTGVRTSQRAGG</sequence>
<protein>
    <recommendedName>
        <fullName evidence="10">Type II secretion system protein N</fullName>
    </recommendedName>
</protein>
<proteinExistence type="predicted"/>
<evidence type="ECO:0000256" key="8">
    <source>
        <dbReference type="SAM" id="MobiDB-lite"/>
    </source>
</evidence>
<dbReference type="AlphaFoldDB" id="A0A5B8RF46"/>
<keyword evidence="7" id="KW-0472">Membrane</keyword>
<evidence type="ECO:0000256" key="1">
    <source>
        <dbReference type="ARBA" id="ARBA00004533"/>
    </source>
</evidence>
<name>A0A5B8RF46_9ZZZZ</name>
<reference evidence="9" key="1">
    <citation type="submission" date="2019-06" db="EMBL/GenBank/DDBJ databases">
        <authorList>
            <person name="Murdoch R.W."/>
            <person name="Fathepure B."/>
        </authorList>
    </citation>
    <scope>NUCLEOTIDE SEQUENCE</scope>
</reference>
<evidence type="ECO:0000256" key="5">
    <source>
        <dbReference type="ARBA" id="ARBA00022692"/>
    </source>
</evidence>
<dbReference type="EMBL" id="MN079261">
    <property type="protein sequence ID" value="QEA07490.1"/>
    <property type="molecule type" value="Genomic_DNA"/>
</dbReference>
<comment type="subcellular location">
    <subcellularLocation>
        <location evidence="1">Cell inner membrane</location>
    </subcellularLocation>
</comment>
<dbReference type="Pfam" id="PF01203">
    <property type="entry name" value="T2SSN"/>
    <property type="match status" value="1"/>
</dbReference>
<evidence type="ECO:0000256" key="3">
    <source>
        <dbReference type="ARBA" id="ARBA00022475"/>
    </source>
</evidence>
<accession>A0A5B8RF46</accession>
<keyword evidence="5" id="KW-0812">Transmembrane</keyword>
<dbReference type="InterPro" id="IPR022792">
    <property type="entry name" value="T2SS_protein-GspN"/>
</dbReference>
<evidence type="ECO:0000313" key="9">
    <source>
        <dbReference type="EMBL" id="QEA07490.1"/>
    </source>
</evidence>
<evidence type="ECO:0008006" key="10">
    <source>
        <dbReference type="Google" id="ProtNLM"/>
    </source>
</evidence>
<keyword evidence="3" id="KW-1003">Cell membrane</keyword>
<feature type="region of interest" description="Disordered" evidence="8">
    <location>
        <begin position="242"/>
        <end position="265"/>
    </location>
</feature>
<evidence type="ECO:0000256" key="2">
    <source>
        <dbReference type="ARBA" id="ARBA00022448"/>
    </source>
</evidence>
<gene>
    <name evidence="9" type="ORF">KBTEX_03846</name>
</gene>
<evidence type="ECO:0000256" key="6">
    <source>
        <dbReference type="ARBA" id="ARBA00022927"/>
    </source>
</evidence>
<keyword evidence="4" id="KW-0997">Cell inner membrane</keyword>
<keyword evidence="2" id="KW-0813">Transport</keyword>